<gene>
    <name evidence="4" type="ORF">ABQ292_12070</name>
</gene>
<feature type="domain" description="Glycosyl hydrolase family 13 catalytic" evidence="3">
    <location>
        <begin position="41"/>
        <end position="323"/>
    </location>
</feature>
<dbReference type="InterPro" id="IPR045857">
    <property type="entry name" value="O16G_dom_2"/>
</dbReference>
<dbReference type="SUPFAM" id="SSF51445">
    <property type="entry name" value="(Trans)glycosidases"/>
    <property type="match status" value="1"/>
</dbReference>
<dbReference type="RefSeq" id="WP_369206590.1">
    <property type="nucleotide sequence ID" value="NZ_JBFNXQ010000033.1"/>
</dbReference>
<accession>A0ABV3XET5</accession>
<name>A0ABV3XET5_9ACTN</name>
<organism evidence="4 5">
    <name type="scientific">Geodermatophilus maliterrae</name>
    <dbReference type="NCBI Taxonomy" id="3162531"/>
    <lineage>
        <taxon>Bacteria</taxon>
        <taxon>Bacillati</taxon>
        <taxon>Actinomycetota</taxon>
        <taxon>Actinomycetes</taxon>
        <taxon>Geodermatophilales</taxon>
        <taxon>Geodermatophilaceae</taxon>
        <taxon>Geodermatophilus</taxon>
    </lineage>
</organism>
<feature type="compositionally biased region" description="Low complexity" evidence="2">
    <location>
        <begin position="252"/>
        <end position="261"/>
    </location>
</feature>
<dbReference type="Gene3D" id="3.90.400.10">
    <property type="entry name" value="Oligo-1,6-glucosidase, Domain 2"/>
    <property type="match status" value="1"/>
</dbReference>
<dbReference type="GO" id="GO:0016787">
    <property type="term" value="F:hydrolase activity"/>
    <property type="evidence" value="ECO:0007669"/>
    <property type="project" value="UniProtKB-KW"/>
</dbReference>
<dbReference type="PANTHER" id="PTHR10357:SF179">
    <property type="entry name" value="NEUTRAL AND BASIC AMINO ACID TRANSPORT PROTEIN RBAT"/>
    <property type="match status" value="1"/>
</dbReference>
<dbReference type="Gene3D" id="3.20.20.80">
    <property type="entry name" value="Glycosidases"/>
    <property type="match status" value="1"/>
</dbReference>
<comment type="similarity">
    <text evidence="1">Belongs to the glycosyl hydrolase 13 family.</text>
</comment>
<dbReference type="SMART" id="SM00642">
    <property type="entry name" value="Aamy"/>
    <property type="match status" value="1"/>
</dbReference>
<feature type="compositionally biased region" description="Basic and acidic residues" evidence="2">
    <location>
        <begin position="300"/>
        <end position="310"/>
    </location>
</feature>
<dbReference type="PANTHER" id="PTHR10357">
    <property type="entry name" value="ALPHA-AMYLASE FAMILY MEMBER"/>
    <property type="match status" value="1"/>
</dbReference>
<dbReference type="InterPro" id="IPR017853">
    <property type="entry name" value="GH"/>
</dbReference>
<dbReference type="Pfam" id="PF00128">
    <property type="entry name" value="Alpha-amylase"/>
    <property type="match status" value="1"/>
</dbReference>
<evidence type="ECO:0000256" key="2">
    <source>
        <dbReference type="SAM" id="MobiDB-lite"/>
    </source>
</evidence>
<keyword evidence="4" id="KW-0378">Hydrolase</keyword>
<evidence type="ECO:0000313" key="5">
    <source>
        <dbReference type="Proteomes" id="UP001560045"/>
    </source>
</evidence>
<reference evidence="4 5" key="1">
    <citation type="submission" date="2024-06" db="EMBL/GenBank/DDBJ databases">
        <title>Draft genome sequence of Geodermatophilus badlandi, a novel member of the Geodermatophilaceae isolated from badland sedimentary rocks in the Red desert, Wyoming, USA.</title>
        <authorList>
            <person name="Ben Tekaya S."/>
            <person name="Nouioui I."/>
            <person name="Flores G.M."/>
            <person name="Shaal M.N."/>
            <person name="Bredoire F."/>
            <person name="Basile F."/>
            <person name="Van Diepen L."/>
            <person name="Ward N.L."/>
        </authorList>
    </citation>
    <scope>NUCLEOTIDE SEQUENCE [LARGE SCALE GENOMIC DNA]</scope>
    <source>
        <strain evidence="4 5">WL48A</strain>
    </source>
</reference>
<evidence type="ECO:0000313" key="4">
    <source>
        <dbReference type="EMBL" id="MEX5719095.1"/>
    </source>
</evidence>
<feature type="compositionally biased region" description="Gly residues" evidence="2">
    <location>
        <begin position="185"/>
        <end position="212"/>
    </location>
</feature>
<comment type="caution">
    <text evidence="4">The sequence shown here is derived from an EMBL/GenBank/DDBJ whole genome shotgun (WGS) entry which is preliminary data.</text>
</comment>
<feature type="region of interest" description="Disordered" evidence="2">
    <location>
        <begin position="1"/>
        <end position="30"/>
    </location>
</feature>
<sequence length="326" mass="34112">MLPPSRAGPIQSDDCPRPRAPRPHAPRTSSPPWWRRGTVYRVYARSFADGDGDGVGDLRGLRAHLDHLTAKHVQAVWLSPVSPSPMADLGYDVADYCDVDPLFGTLDDLDGLVADCPVRGLRVLLDWVPDHSSDRHPWFLASVVPGVALVPGGPEARPVRLAGRHTGRRCSGPPDPAVGLLTRAGPGGRAAAGIGGQHGGGDGTAGGAGGTHGRPPLVGLGARRPPTPPRPSRPAAGPRARDTPGPSRVSCPSTPARRAAPSPAPPFLPPGRGHQGLPRARRPGPTATLEGLPTPAGTDARSRDSDDLPRSSHGLRRHRAGWRSPR</sequence>
<evidence type="ECO:0000256" key="1">
    <source>
        <dbReference type="ARBA" id="ARBA00008061"/>
    </source>
</evidence>
<dbReference type="Proteomes" id="UP001560045">
    <property type="component" value="Unassembled WGS sequence"/>
</dbReference>
<evidence type="ECO:0000259" key="3">
    <source>
        <dbReference type="SMART" id="SM00642"/>
    </source>
</evidence>
<feature type="compositionally biased region" description="Basic residues" evidence="2">
    <location>
        <begin position="313"/>
        <end position="326"/>
    </location>
</feature>
<dbReference type="InterPro" id="IPR006047">
    <property type="entry name" value="GH13_cat_dom"/>
</dbReference>
<protein>
    <submittedName>
        <fullName evidence="4">Alpha-amylase family glycosyl hydrolase</fullName>
    </submittedName>
</protein>
<keyword evidence="5" id="KW-1185">Reference proteome</keyword>
<dbReference type="EMBL" id="JBFNXQ010000033">
    <property type="protein sequence ID" value="MEX5719095.1"/>
    <property type="molecule type" value="Genomic_DNA"/>
</dbReference>
<feature type="region of interest" description="Disordered" evidence="2">
    <location>
        <begin position="184"/>
        <end position="326"/>
    </location>
</feature>
<proteinExistence type="inferred from homology"/>